<keyword evidence="2" id="KW-1185">Reference proteome</keyword>
<proteinExistence type="predicted"/>
<evidence type="ECO:0008006" key="3">
    <source>
        <dbReference type="Google" id="ProtNLM"/>
    </source>
</evidence>
<reference evidence="1 2" key="1">
    <citation type="journal article" date="2008" name="Genome Res.">
        <title>Genome sequence of the beta-rhizobium Cupriavidus taiwanensis and comparative genomics of rhizobia.</title>
        <authorList>
            <person name="Amadou C."/>
            <person name="Pascal G."/>
            <person name="Mangenot S."/>
            <person name="Glew M."/>
            <person name="Bontemps C."/>
            <person name="Capela D."/>
            <person name="Carrere S."/>
            <person name="Cruveiller S."/>
            <person name="Dossat C."/>
            <person name="Lajus A."/>
            <person name="Marchetti M."/>
            <person name="Poinsot V."/>
            <person name="Rouy Z."/>
            <person name="Servin B."/>
            <person name="Saad M."/>
            <person name="Schenowitz C."/>
            <person name="Barbe V."/>
            <person name="Batut J."/>
            <person name="Medigue C."/>
            <person name="Masson-Boivin C."/>
        </authorList>
    </citation>
    <scope>NUCLEOTIDE SEQUENCE [LARGE SCALE GENOMIC DNA]</scope>
    <source>
        <strain evidence="2">DSM 17343 / BCRC 17206 / CCUG 44338 / CIP 107171 / LMG 19424 / R1</strain>
    </source>
</reference>
<dbReference type="Proteomes" id="UP000001692">
    <property type="component" value="Chromosome 1"/>
</dbReference>
<name>B3R3B5_CUPTR</name>
<dbReference type="AlphaFoldDB" id="B3R3B5"/>
<evidence type="ECO:0000313" key="2">
    <source>
        <dbReference type="Proteomes" id="UP000001692"/>
    </source>
</evidence>
<dbReference type="eggNOG" id="ENOG5033E58">
    <property type="taxonomic scope" value="Bacteria"/>
</dbReference>
<accession>B3R3B5</accession>
<dbReference type="HOGENOM" id="CLU_1213174_0_0_4"/>
<dbReference type="InterPro" id="IPR036895">
    <property type="entry name" value="Uracil-DNA_glycosylase-like_sf"/>
</dbReference>
<dbReference type="EMBL" id="CU633749">
    <property type="protein sequence ID" value="CAQ68796.1"/>
    <property type="molecule type" value="Genomic_DNA"/>
</dbReference>
<gene>
    <name evidence="1" type="ordered locus">RALTA_A0824</name>
</gene>
<sequence>MKSSTVPSNSPALAALSTDFETQLKKYCRRETGGYLRPFAPNRNWKAATIFIVGTNPATPLRDQFESYDSYWDCLTRDTEKFQKIYTSARGPAKSKGTTVNLKVLLNLLGREDCLVTNACWYPTKRRQAIPMEERTRHHDALRLLIQFCRPKAILFHGNPAIGFAESVYGLNLDRRQPVFLQDVFFGGTLFLAYPHLSGMGLENGEKFSFREDVIDIAARIRGHVSTQ</sequence>
<dbReference type="KEGG" id="cti:RALTA_A0824"/>
<evidence type="ECO:0000313" key="1">
    <source>
        <dbReference type="EMBL" id="CAQ68796.1"/>
    </source>
</evidence>
<protein>
    <recommendedName>
        <fullName evidence="3">Uracil-DNA glycosylase-like domain-containing protein</fullName>
    </recommendedName>
</protein>
<organism evidence="1 2">
    <name type="scientific">Cupriavidus taiwanensis (strain DSM 17343 / BCRC 17206 / CCUG 44338 / CIP 107171 / LMG 19424 / R1)</name>
    <name type="common">Ralstonia taiwanensis (strain LMG 19424)</name>
    <dbReference type="NCBI Taxonomy" id="977880"/>
    <lineage>
        <taxon>Bacteria</taxon>
        <taxon>Pseudomonadati</taxon>
        <taxon>Pseudomonadota</taxon>
        <taxon>Betaproteobacteria</taxon>
        <taxon>Burkholderiales</taxon>
        <taxon>Burkholderiaceae</taxon>
        <taxon>Cupriavidus</taxon>
    </lineage>
</organism>
<dbReference type="SUPFAM" id="SSF52141">
    <property type="entry name" value="Uracil-DNA glycosylase-like"/>
    <property type="match status" value="1"/>
</dbReference>